<organism evidence="4 5">
    <name type="scientific">Streptacidiphilus monticola</name>
    <dbReference type="NCBI Taxonomy" id="2161674"/>
    <lineage>
        <taxon>Bacteria</taxon>
        <taxon>Bacillati</taxon>
        <taxon>Actinomycetota</taxon>
        <taxon>Actinomycetes</taxon>
        <taxon>Kitasatosporales</taxon>
        <taxon>Streptomycetaceae</taxon>
        <taxon>Streptacidiphilus</taxon>
    </lineage>
</organism>
<gene>
    <name evidence="4" type="ORF">ACFP3V_25295</name>
</gene>
<keyword evidence="5" id="KW-1185">Reference proteome</keyword>
<evidence type="ECO:0000313" key="5">
    <source>
        <dbReference type="Proteomes" id="UP001596174"/>
    </source>
</evidence>
<name>A0ABW1G6Y1_9ACTN</name>
<sequence length="289" mass="31457">MKLLRLGPPGAERPAVLDAAPDGRDRYLGLDGITDDIDGAFLASDGPRRVREALPAGSLPELAAPADGWRIGAPVARPGKVICIGLNYRDHAEETGATIPQRPVVFMKDPATVVGPFDDVLIPRGSRKTDWEVELAVVIGRRARYLDSRQDALACVAGYAISNDVSEREFQLEFSSQWDLGKSCETFNPLGPWLVTADEIGDPQALGLRLSVDGVPRQDGHTKNMIFDVAEIVRYLSQYLVLEPGDVINTGTPAGVALGLPDRPYLRPGQTVTLEIERLGHQRQTFRQA</sequence>
<reference evidence="5" key="1">
    <citation type="journal article" date="2019" name="Int. J. Syst. Evol. Microbiol.">
        <title>The Global Catalogue of Microorganisms (GCM) 10K type strain sequencing project: providing services to taxonomists for standard genome sequencing and annotation.</title>
        <authorList>
            <consortium name="The Broad Institute Genomics Platform"/>
            <consortium name="The Broad Institute Genome Sequencing Center for Infectious Disease"/>
            <person name="Wu L."/>
            <person name="Ma J."/>
        </authorList>
    </citation>
    <scope>NUCLEOTIDE SEQUENCE [LARGE SCALE GENOMIC DNA]</scope>
    <source>
        <strain evidence="5">JCM 4816</strain>
    </source>
</reference>
<dbReference type="EMBL" id="JBHSQJ010000122">
    <property type="protein sequence ID" value="MFC5910520.1"/>
    <property type="molecule type" value="Genomic_DNA"/>
</dbReference>
<keyword evidence="4" id="KW-0378">Hydrolase</keyword>
<comment type="similarity">
    <text evidence="1">Belongs to the FAH family.</text>
</comment>
<dbReference type="Gene3D" id="3.90.850.10">
    <property type="entry name" value="Fumarylacetoacetase-like, C-terminal domain"/>
    <property type="match status" value="1"/>
</dbReference>
<dbReference type="InterPro" id="IPR051121">
    <property type="entry name" value="FAH"/>
</dbReference>
<protein>
    <submittedName>
        <fullName evidence="4">Fumarylacetoacetate hydrolase family protein</fullName>
    </submittedName>
</protein>
<evidence type="ECO:0000256" key="1">
    <source>
        <dbReference type="ARBA" id="ARBA00010211"/>
    </source>
</evidence>
<dbReference type="GO" id="GO:0016787">
    <property type="term" value="F:hydrolase activity"/>
    <property type="evidence" value="ECO:0007669"/>
    <property type="project" value="UniProtKB-KW"/>
</dbReference>
<dbReference type="RefSeq" id="WP_380587839.1">
    <property type="nucleotide sequence ID" value="NZ_JBHSQJ010000122.1"/>
</dbReference>
<accession>A0ABW1G6Y1</accession>
<keyword evidence="2" id="KW-0479">Metal-binding</keyword>
<dbReference type="InterPro" id="IPR011234">
    <property type="entry name" value="Fumarylacetoacetase-like_C"/>
</dbReference>
<dbReference type="PANTHER" id="PTHR42796:SF4">
    <property type="entry name" value="FUMARYLACETOACETATE HYDROLASE DOMAIN-CONTAINING PROTEIN 2A"/>
    <property type="match status" value="1"/>
</dbReference>
<dbReference type="SUPFAM" id="SSF56529">
    <property type="entry name" value="FAH"/>
    <property type="match status" value="1"/>
</dbReference>
<proteinExistence type="inferred from homology"/>
<dbReference type="PANTHER" id="PTHR42796">
    <property type="entry name" value="FUMARYLACETOACETATE HYDROLASE DOMAIN-CONTAINING PROTEIN 2A-RELATED"/>
    <property type="match status" value="1"/>
</dbReference>
<dbReference type="Pfam" id="PF01557">
    <property type="entry name" value="FAA_hydrolase"/>
    <property type="match status" value="1"/>
</dbReference>
<dbReference type="Proteomes" id="UP001596174">
    <property type="component" value="Unassembled WGS sequence"/>
</dbReference>
<evidence type="ECO:0000256" key="2">
    <source>
        <dbReference type="ARBA" id="ARBA00022723"/>
    </source>
</evidence>
<comment type="caution">
    <text evidence="4">The sequence shown here is derived from an EMBL/GenBank/DDBJ whole genome shotgun (WGS) entry which is preliminary data.</text>
</comment>
<feature type="domain" description="Fumarylacetoacetase-like C-terminal" evidence="3">
    <location>
        <begin position="80"/>
        <end position="286"/>
    </location>
</feature>
<evidence type="ECO:0000259" key="3">
    <source>
        <dbReference type="Pfam" id="PF01557"/>
    </source>
</evidence>
<dbReference type="InterPro" id="IPR036663">
    <property type="entry name" value="Fumarylacetoacetase_C_sf"/>
</dbReference>
<evidence type="ECO:0000313" key="4">
    <source>
        <dbReference type="EMBL" id="MFC5910520.1"/>
    </source>
</evidence>